<proteinExistence type="predicted"/>
<dbReference type="Proteomes" id="UP000276215">
    <property type="component" value="Unassembled WGS sequence"/>
</dbReference>
<dbReference type="AlphaFoldDB" id="A0A3N4J4D9"/>
<gene>
    <name evidence="1" type="ORF">L873DRAFT_1816425</name>
</gene>
<organism evidence="1 2">
    <name type="scientific">Choiromyces venosus 120613-1</name>
    <dbReference type="NCBI Taxonomy" id="1336337"/>
    <lineage>
        <taxon>Eukaryota</taxon>
        <taxon>Fungi</taxon>
        <taxon>Dikarya</taxon>
        <taxon>Ascomycota</taxon>
        <taxon>Pezizomycotina</taxon>
        <taxon>Pezizomycetes</taxon>
        <taxon>Pezizales</taxon>
        <taxon>Tuberaceae</taxon>
        <taxon>Choiromyces</taxon>
    </lineage>
</organism>
<reference evidence="1 2" key="1">
    <citation type="journal article" date="2018" name="Nat. Ecol. Evol.">
        <title>Pezizomycetes genomes reveal the molecular basis of ectomycorrhizal truffle lifestyle.</title>
        <authorList>
            <person name="Murat C."/>
            <person name="Payen T."/>
            <person name="Noel B."/>
            <person name="Kuo A."/>
            <person name="Morin E."/>
            <person name="Chen J."/>
            <person name="Kohler A."/>
            <person name="Krizsan K."/>
            <person name="Balestrini R."/>
            <person name="Da Silva C."/>
            <person name="Montanini B."/>
            <person name="Hainaut M."/>
            <person name="Levati E."/>
            <person name="Barry K.W."/>
            <person name="Belfiori B."/>
            <person name="Cichocki N."/>
            <person name="Clum A."/>
            <person name="Dockter R.B."/>
            <person name="Fauchery L."/>
            <person name="Guy J."/>
            <person name="Iotti M."/>
            <person name="Le Tacon F."/>
            <person name="Lindquist E.A."/>
            <person name="Lipzen A."/>
            <person name="Malagnac F."/>
            <person name="Mello A."/>
            <person name="Molinier V."/>
            <person name="Miyauchi S."/>
            <person name="Poulain J."/>
            <person name="Riccioni C."/>
            <person name="Rubini A."/>
            <person name="Sitrit Y."/>
            <person name="Splivallo R."/>
            <person name="Traeger S."/>
            <person name="Wang M."/>
            <person name="Zifcakova L."/>
            <person name="Wipf D."/>
            <person name="Zambonelli A."/>
            <person name="Paolocci F."/>
            <person name="Nowrousian M."/>
            <person name="Ottonello S."/>
            <person name="Baldrian P."/>
            <person name="Spatafora J.W."/>
            <person name="Henrissat B."/>
            <person name="Nagy L.G."/>
            <person name="Aury J.M."/>
            <person name="Wincker P."/>
            <person name="Grigoriev I.V."/>
            <person name="Bonfante P."/>
            <person name="Martin F.M."/>
        </authorList>
    </citation>
    <scope>NUCLEOTIDE SEQUENCE [LARGE SCALE GENOMIC DNA]</scope>
    <source>
        <strain evidence="1 2">120613-1</strain>
    </source>
</reference>
<evidence type="ECO:0000313" key="1">
    <source>
        <dbReference type="EMBL" id="RPA93183.1"/>
    </source>
</evidence>
<dbReference type="OrthoDB" id="4232400at2759"/>
<keyword evidence="2" id="KW-1185">Reference proteome</keyword>
<accession>A0A3N4J4D9</accession>
<name>A0A3N4J4D9_9PEZI</name>
<evidence type="ECO:0000313" key="2">
    <source>
        <dbReference type="Proteomes" id="UP000276215"/>
    </source>
</evidence>
<sequence length="58" mass="6694">MPDSKYKIVKDGWGTRVNFQTCYGLGMTSEDLEEGDHILAQMQRVDAIREQQYAQRGE</sequence>
<dbReference type="STRING" id="1336337.A0A3N4J4D9"/>
<protein>
    <submittedName>
        <fullName evidence="1">Uncharacterized protein</fullName>
    </submittedName>
</protein>
<dbReference type="EMBL" id="ML120458">
    <property type="protein sequence ID" value="RPA93183.1"/>
    <property type="molecule type" value="Genomic_DNA"/>
</dbReference>